<evidence type="ECO:0000313" key="14">
    <source>
        <dbReference type="EMBL" id="OLO43023.1"/>
    </source>
</evidence>
<evidence type="ECO:0000256" key="1">
    <source>
        <dbReference type="ARBA" id="ARBA00010231"/>
    </source>
</evidence>
<dbReference type="CDD" id="cd05802">
    <property type="entry name" value="GlmM"/>
    <property type="match status" value="1"/>
</dbReference>
<evidence type="ECO:0000313" key="15">
    <source>
        <dbReference type="Proteomes" id="UP000186857"/>
    </source>
</evidence>
<comment type="function">
    <text evidence="7 9">Catalyzes the conversion of glucosamine-6-phosphate to glucosamine-1-phosphate.</text>
</comment>
<feature type="active site" description="Phosphoserine intermediate" evidence="7">
    <location>
        <position position="108"/>
    </location>
</feature>
<dbReference type="GO" id="GO:0006048">
    <property type="term" value="P:UDP-N-acetylglucosamine biosynthetic process"/>
    <property type="evidence" value="ECO:0007669"/>
    <property type="project" value="TreeGrafter"/>
</dbReference>
<name>A0A1Q8V4K8_9ACTO</name>
<dbReference type="InterPro" id="IPR050060">
    <property type="entry name" value="Phosphoglucosamine_mutase"/>
</dbReference>
<evidence type="ECO:0000256" key="9">
    <source>
        <dbReference type="RuleBase" id="RU004327"/>
    </source>
</evidence>
<evidence type="ECO:0000256" key="2">
    <source>
        <dbReference type="ARBA" id="ARBA00022553"/>
    </source>
</evidence>
<dbReference type="Pfam" id="PF02878">
    <property type="entry name" value="PGM_PMM_I"/>
    <property type="match status" value="1"/>
</dbReference>
<dbReference type="EC" id="5.4.2.10" evidence="7 9"/>
<dbReference type="PANTHER" id="PTHR42946">
    <property type="entry name" value="PHOSPHOHEXOSE MUTASE"/>
    <property type="match status" value="1"/>
</dbReference>
<dbReference type="OrthoDB" id="9803322at2"/>
<dbReference type="PANTHER" id="PTHR42946:SF1">
    <property type="entry name" value="PHOSPHOGLUCOMUTASE (ALPHA-D-GLUCOSE-1,6-BISPHOSPHATE-DEPENDENT)"/>
    <property type="match status" value="1"/>
</dbReference>
<feature type="domain" description="Alpha-D-phosphohexomutase alpha/beta/alpha" evidence="12">
    <location>
        <begin position="164"/>
        <end position="259"/>
    </location>
</feature>
<dbReference type="Gene3D" id="3.40.120.10">
    <property type="entry name" value="Alpha-D-Glucose-1,6-Bisphosphate, subunit A, domain 3"/>
    <property type="match status" value="3"/>
</dbReference>
<proteinExistence type="inferred from homology"/>
<reference evidence="14 15" key="1">
    <citation type="submission" date="2016-12" db="EMBL/GenBank/DDBJ databases">
        <title>Genomic Comparison of strains in the 'Actinomyces naeslundii' Group.</title>
        <authorList>
            <person name="Mughal S.R."/>
            <person name="Do T."/>
            <person name="Gilbert S.C."/>
            <person name="Witherden E.A."/>
            <person name="Didelot X."/>
            <person name="Beighton D."/>
        </authorList>
    </citation>
    <scope>NUCLEOTIDE SEQUENCE [LARGE SCALE GENOMIC DNA]</scope>
    <source>
        <strain evidence="14 15">CCUG 33920</strain>
    </source>
</reference>
<organism evidence="14 15">
    <name type="scientific">Actinomyces oris</name>
    <dbReference type="NCBI Taxonomy" id="544580"/>
    <lineage>
        <taxon>Bacteria</taxon>
        <taxon>Bacillati</taxon>
        <taxon>Actinomycetota</taxon>
        <taxon>Actinomycetes</taxon>
        <taxon>Actinomycetales</taxon>
        <taxon>Actinomycetaceae</taxon>
        <taxon>Actinomyces</taxon>
    </lineage>
</organism>
<dbReference type="FunFam" id="3.30.310.50:FF:000001">
    <property type="entry name" value="Phosphoglucosamine mutase"/>
    <property type="match status" value="1"/>
</dbReference>
<protein>
    <recommendedName>
        <fullName evidence="7 9">Phosphoglucosamine mutase</fullName>
        <ecNumber evidence="7 9">5.4.2.10</ecNumber>
    </recommendedName>
</protein>
<evidence type="ECO:0000259" key="10">
    <source>
        <dbReference type="Pfam" id="PF00408"/>
    </source>
</evidence>
<dbReference type="InterPro" id="IPR005841">
    <property type="entry name" value="Alpha-D-phosphohexomutase_SF"/>
</dbReference>
<dbReference type="InterPro" id="IPR005844">
    <property type="entry name" value="A-D-PHexomutase_a/b/a-I"/>
</dbReference>
<dbReference type="NCBIfam" id="TIGR01455">
    <property type="entry name" value="glmM"/>
    <property type="match status" value="1"/>
</dbReference>
<gene>
    <name evidence="7" type="primary">glmM</name>
    <name evidence="14" type="ORF">BKH29_12210</name>
</gene>
<dbReference type="FunFam" id="3.40.120.10:FF:000001">
    <property type="entry name" value="Phosphoglucosamine mutase"/>
    <property type="match status" value="1"/>
</dbReference>
<feature type="binding site" evidence="7">
    <location>
        <position position="250"/>
    </location>
    <ligand>
        <name>Mg(2+)</name>
        <dbReference type="ChEBI" id="CHEBI:18420"/>
    </ligand>
</feature>
<dbReference type="PROSITE" id="PS00710">
    <property type="entry name" value="PGM_PMM"/>
    <property type="match status" value="1"/>
</dbReference>
<dbReference type="RefSeq" id="WP_075377596.1">
    <property type="nucleotide sequence ID" value="NZ_MSKJ01000037.1"/>
</dbReference>
<comment type="catalytic activity">
    <reaction evidence="6 7 9">
        <text>alpha-D-glucosamine 1-phosphate = D-glucosamine 6-phosphate</text>
        <dbReference type="Rhea" id="RHEA:23424"/>
        <dbReference type="ChEBI" id="CHEBI:58516"/>
        <dbReference type="ChEBI" id="CHEBI:58725"/>
        <dbReference type="EC" id="5.4.2.10"/>
    </reaction>
</comment>
<dbReference type="InterPro" id="IPR016066">
    <property type="entry name" value="A-D-PHexomutase_CS"/>
</dbReference>
<keyword evidence="4 7" id="KW-0460">Magnesium</keyword>
<dbReference type="AlphaFoldDB" id="A0A1Q8V4K8"/>
<evidence type="ECO:0000256" key="8">
    <source>
        <dbReference type="RuleBase" id="RU004326"/>
    </source>
</evidence>
<evidence type="ECO:0000259" key="13">
    <source>
        <dbReference type="Pfam" id="PF02880"/>
    </source>
</evidence>
<sequence length="453" mass="47006">MARLFGTDGVRGLANDLLTPTLAVQLGEAAARVLTKDTPAARRPRSGRPRAIVGRDTRASGEFLDHAISAGLASSGVDVTRVGVLPTPAIAHLTATQDIELGVMISASHNPFPDNGIKFIARGGYKLADAVEDEIDSLLGKVNDRPTGADVGRVIKGETVADQNYINHLVDSVATDLSGLRIVVDASNGAASVVGPAALRAAGAEVIVINASPDGLNINDNCGSTHPEQLQNYVKAVGADMGVAYDGDADRCLAVDADGKLVDGDQIMGMLAIGMKADGTLGSDTLVVTVMSNLGLILAMREHGIRTVQTGVGDRYVLERMLQGGYTLGGEQSGHVIDTVHATTGDGVLTSLHVAARVKRTGKTLAELASVVTRLPQTLINVKNVDKGAASTNKAVQDAVASAEKDLGETGRVLLRPSGTEPLVRVMVEAATQEEADRVARSLADTVKNNLSL</sequence>
<dbReference type="GO" id="GO:0008966">
    <property type="term" value="F:phosphoglucosamine mutase activity"/>
    <property type="evidence" value="ECO:0007669"/>
    <property type="project" value="UniProtKB-UniRule"/>
</dbReference>
<dbReference type="InterPro" id="IPR006352">
    <property type="entry name" value="GlmM_bact"/>
</dbReference>
<feature type="binding site" description="via phosphate group" evidence="7">
    <location>
        <position position="108"/>
    </location>
    <ligand>
        <name>Mg(2+)</name>
        <dbReference type="ChEBI" id="CHEBI:18420"/>
    </ligand>
</feature>
<feature type="binding site" evidence="7">
    <location>
        <position position="248"/>
    </location>
    <ligand>
        <name>Mg(2+)</name>
        <dbReference type="ChEBI" id="CHEBI:18420"/>
    </ligand>
</feature>
<dbReference type="HAMAP" id="MF_01554_B">
    <property type="entry name" value="GlmM_B"/>
    <property type="match status" value="1"/>
</dbReference>
<feature type="domain" description="Alpha-D-phosphohexomutase C-terminal" evidence="10">
    <location>
        <begin position="379"/>
        <end position="445"/>
    </location>
</feature>
<dbReference type="FunFam" id="3.40.120.10:FF:000003">
    <property type="entry name" value="Phosphoglucosamine mutase"/>
    <property type="match status" value="1"/>
</dbReference>
<feature type="domain" description="Alpha-D-phosphohexomutase alpha/beta/alpha" evidence="13">
    <location>
        <begin position="263"/>
        <end position="371"/>
    </location>
</feature>
<evidence type="ECO:0000256" key="3">
    <source>
        <dbReference type="ARBA" id="ARBA00022723"/>
    </source>
</evidence>
<comment type="caution">
    <text evidence="14">The sequence shown here is derived from an EMBL/GenBank/DDBJ whole genome shotgun (WGS) entry which is preliminary data.</text>
</comment>
<evidence type="ECO:0000259" key="11">
    <source>
        <dbReference type="Pfam" id="PF02878"/>
    </source>
</evidence>
<dbReference type="PRINTS" id="PR00509">
    <property type="entry name" value="PGMPMM"/>
</dbReference>
<dbReference type="EMBL" id="MSKJ01000037">
    <property type="protein sequence ID" value="OLO43023.1"/>
    <property type="molecule type" value="Genomic_DNA"/>
</dbReference>
<evidence type="ECO:0000256" key="5">
    <source>
        <dbReference type="ARBA" id="ARBA00023235"/>
    </source>
</evidence>
<comment type="cofactor">
    <cofactor evidence="7">
        <name>Mg(2+)</name>
        <dbReference type="ChEBI" id="CHEBI:18420"/>
    </cofactor>
    <text evidence="7">Binds 1 Mg(2+) ion per subunit.</text>
</comment>
<comment type="similarity">
    <text evidence="1 7 8">Belongs to the phosphohexose mutase family.</text>
</comment>
<feature type="domain" description="Alpha-D-phosphohexomutase alpha/beta/alpha" evidence="11">
    <location>
        <begin position="3"/>
        <end position="139"/>
    </location>
</feature>
<keyword evidence="5 7" id="KW-0413">Isomerase</keyword>
<comment type="PTM">
    <text evidence="7">Activated by phosphorylation.</text>
</comment>
<evidence type="ECO:0000256" key="6">
    <source>
        <dbReference type="ARBA" id="ARBA00050364"/>
    </source>
</evidence>
<dbReference type="Gene3D" id="3.30.310.50">
    <property type="entry name" value="Alpha-D-phosphohexomutase, C-terminal domain"/>
    <property type="match status" value="1"/>
</dbReference>
<evidence type="ECO:0000259" key="12">
    <source>
        <dbReference type="Pfam" id="PF02879"/>
    </source>
</evidence>
<evidence type="ECO:0000256" key="4">
    <source>
        <dbReference type="ARBA" id="ARBA00022842"/>
    </source>
</evidence>
<dbReference type="SUPFAM" id="SSF55957">
    <property type="entry name" value="Phosphoglucomutase, C-terminal domain"/>
    <property type="match status" value="1"/>
</dbReference>
<accession>A0A1Q8V4K8</accession>
<keyword evidence="2 7" id="KW-0597">Phosphoprotein</keyword>
<feature type="binding site" evidence="7">
    <location>
        <position position="246"/>
    </location>
    <ligand>
        <name>Mg(2+)</name>
        <dbReference type="ChEBI" id="CHEBI:18420"/>
    </ligand>
</feature>
<dbReference type="Pfam" id="PF00408">
    <property type="entry name" value="PGM_PMM_IV"/>
    <property type="match status" value="1"/>
</dbReference>
<dbReference type="InterPro" id="IPR036900">
    <property type="entry name" value="A-D-PHexomutase_C_sf"/>
</dbReference>
<dbReference type="GO" id="GO:0005975">
    <property type="term" value="P:carbohydrate metabolic process"/>
    <property type="evidence" value="ECO:0007669"/>
    <property type="project" value="InterPro"/>
</dbReference>
<dbReference type="GO" id="GO:0009252">
    <property type="term" value="P:peptidoglycan biosynthetic process"/>
    <property type="evidence" value="ECO:0007669"/>
    <property type="project" value="TreeGrafter"/>
</dbReference>
<evidence type="ECO:0000256" key="7">
    <source>
        <dbReference type="HAMAP-Rule" id="MF_01554"/>
    </source>
</evidence>
<dbReference type="GO" id="GO:0005829">
    <property type="term" value="C:cytosol"/>
    <property type="evidence" value="ECO:0007669"/>
    <property type="project" value="TreeGrafter"/>
</dbReference>
<dbReference type="GO" id="GO:0004615">
    <property type="term" value="F:phosphomannomutase activity"/>
    <property type="evidence" value="ECO:0007669"/>
    <property type="project" value="TreeGrafter"/>
</dbReference>
<dbReference type="InterPro" id="IPR005845">
    <property type="entry name" value="A-D-PHexomutase_a/b/a-II"/>
</dbReference>
<dbReference type="InterPro" id="IPR005843">
    <property type="entry name" value="A-D-PHexomutase_C"/>
</dbReference>
<dbReference type="InterPro" id="IPR005846">
    <property type="entry name" value="A-D-PHexomutase_a/b/a-III"/>
</dbReference>
<dbReference type="InterPro" id="IPR016055">
    <property type="entry name" value="A-D-PHexomutase_a/b/a-I/II/III"/>
</dbReference>
<feature type="modified residue" description="Phosphoserine" evidence="7">
    <location>
        <position position="108"/>
    </location>
</feature>
<dbReference type="SUPFAM" id="SSF53738">
    <property type="entry name" value="Phosphoglucomutase, first 3 domains"/>
    <property type="match status" value="3"/>
</dbReference>
<dbReference type="Pfam" id="PF02880">
    <property type="entry name" value="PGM_PMM_III"/>
    <property type="match status" value="1"/>
</dbReference>
<dbReference type="Pfam" id="PF02879">
    <property type="entry name" value="PGM_PMM_II"/>
    <property type="match status" value="1"/>
</dbReference>
<dbReference type="GO" id="GO:0000287">
    <property type="term" value="F:magnesium ion binding"/>
    <property type="evidence" value="ECO:0007669"/>
    <property type="project" value="UniProtKB-UniRule"/>
</dbReference>
<dbReference type="Proteomes" id="UP000186857">
    <property type="component" value="Unassembled WGS sequence"/>
</dbReference>
<keyword evidence="3 7" id="KW-0479">Metal-binding</keyword>